<evidence type="ECO:0000256" key="5">
    <source>
        <dbReference type="SAM" id="SignalP"/>
    </source>
</evidence>
<dbReference type="InterPro" id="IPR006127">
    <property type="entry name" value="ZnuA-like"/>
</dbReference>
<feature type="signal peptide" evidence="5">
    <location>
        <begin position="1"/>
        <end position="19"/>
    </location>
</feature>
<evidence type="ECO:0000256" key="4">
    <source>
        <dbReference type="RuleBase" id="RU003512"/>
    </source>
</evidence>
<gene>
    <name evidence="6" type="ORF">OE104_01855</name>
</gene>
<keyword evidence="7" id="KW-1185">Reference proteome</keyword>
<dbReference type="PRINTS" id="PR00691">
    <property type="entry name" value="ADHESINB"/>
</dbReference>
<reference evidence="6" key="1">
    <citation type="submission" date="2022-09" db="EMBL/GenBank/DDBJ databases">
        <title>Complete Genomes of Fervidibacillus albus and Fervidibacillus halotolerans isolated from tidal flat sediments.</title>
        <authorList>
            <person name="Kwon K.K."/>
            <person name="Yang S.-H."/>
            <person name="Park M.J."/>
            <person name="Oh H.-M."/>
        </authorList>
    </citation>
    <scope>NUCLEOTIDE SEQUENCE</scope>
    <source>
        <strain evidence="6">MEBiC13591</strain>
    </source>
</reference>
<protein>
    <submittedName>
        <fullName evidence="6">Zinc ABC transporter substrate-binding protein</fullName>
    </submittedName>
</protein>
<organism evidence="6 7">
    <name type="scientific">Fervidibacillus albus</name>
    <dbReference type="NCBI Taxonomy" id="2980026"/>
    <lineage>
        <taxon>Bacteria</taxon>
        <taxon>Bacillati</taxon>
        <taxon>Bacillota</taxon>
        <taxon>Bacilli</taxon>
        <taxon>Bacillales</taxon>
        <taxon>Bacillaceae</taxon>
        <taxon>Fervidibacillus</taxon>
    </lineage>
</organism>
<accession>A0A9E8RY05</accession>
<dbReference type="RefSeq" id="WP_275417898.1">
    <property type="nucleotide sequence ID" value="NZ_CP106878.1"/>
</dbReference>
<dbReference type="PRINTS" id="PR00690">
    <property type="entry name" value="ADHESNFAMILY"/>
</dbReference>
<proteinExistence type="inferred from homology"/>
<evidence type="ECO:0000256" key="2">
    <source>
        <dbReference type="ARBA" id="ARBA00022448"/>
    </source>
</evidence>
<dbReference type="EMBL" id="CP106878">
    <property type="protein sequence ID" value="WAA10112.1"/>
    <property type="molecule type" value="Genomic_DNA"/>
</dbReference>
<evidence type="ECO:0000313" key="7">
    <source>
        <dbReference type="Proteomes" id="UP001164718"/>
    </source>
</evidence>
<evidence type="ECO:0000256" key="3">
    <source>
        <dbReference type="ARBA" id="ARBA00022729"/>
    </source>
</evidence>
<dbReference type="PANTHER" id="PTHR42953">
    <property type="entry name" value="HIGH-AFFINITY ZINC UPTAKE SYSTEM PROTEIN ZNUA-RELATED"/>
    <property type="match status" value="1"/>
</dbReference>
<evidence type="ECO:0000313" key="6">
    <source>
        <dbReference type="EMBL" id="WAA10112.1"/>
    </source>
</evidence>
<name>A0A9E8RY05_9BACI</name>
<dbReference type="InterPro" id="IPR006129">
    <property type="entry name" value="AdhesinB"/>
</dbReference>
<dbReference type="InterPro" id="IPR050492">
    <property type="entry name" value="Bact_metal-bind_prot9"/>
</dbReference>
<dbReference type="GO" id="GO:0046872">
    <property type="term" value="F:metal ion binding"/>
    <property type="evidence" value="ECO:0007669"/>
    <property type="project" value="InterPro"/>
</dbReference>
<dbReference type="Proteomes" id="UP001164718">
    <property type="component" value="Chromosome"/>
</dbReference>
<keyword evidence="3 5" id="KW-0732">Signal</keyword>
<dbReference type="Gene3D" id="3.40.50.1980">
    <property type="entry name" value="Nitrogenase molybdenum iron protein domain"/>
    <property type="match status" value="2"/>
</dbReference>
<comment type="similarity">
    <text evidence="1 4">Belongs to the bacterial solute-binding protein 9 family.</text>
</comment>
<evidence type="ECO:0000256" key="1">
    <source>
        <dbReference type="ARBA" id="ARBA00011028"/>
    </source>
</evidence>
<dbReference type="SUPFAM" id="SSF53807">
    <property type="entry name" value="Helical backbone' metal receptor"/>
    <property type="match status" value="1"/>
</dbReference>
<dbReference type="Pfam" id="PF01297">
    <property type="entry name" value="ZnuA"/>
    <property type="match status" value="1"/>
</dbReference>
<keyword evidence="2 4" id="KW-0813">Transport</keyword>
<dbReference type="GO" id="GO:0007155">
    <property type="term" value="P:cell adhesion"/>
    <property type="evidence" value="ECO:0007669"/>
    <property type="project" value="InterPro"/>
</dbReference>
<dbReference type="PROSITE" id="PS51257">
    <property type="entry name" value="PROKAR_LIPOPROTEIN"/>
    <property type="match status" value="1"/>
</dbReference>
<dbReference type="GO" id="GO:0030001">
    <property type="term" value="P:metal ion transport"/>
    <property type="evidence" value="ECO:0007669"/>
    <property type="project" value="InterPro"/>
</dbReference>
<dbReference type="InterPro" id="IPR006128">
    <property type="entry name" value="Lipoprotein_PsaA-like"/>
</dbReference>
<feature type="chain" id="PRO_5038943682" evidence="5">
    <location>
        <begin position="20"/>
        <end position="295"/>
    </location>
</feature>
<sequence length="295" mass="32745">MKKKAILLFSILATLFVLSACGQSAEEGSGSSDGDKPVVAVSIVPQQTWVEAVVGDFAEVAVMIPPGKSPANYAPSPQELQLFSDASVYFSIGVPTESVNILSKTEDINPEMKIVQLDQVVSETYPDRTFASGERDQHIWLSPKRAALMVQEIADVLSEQFPEEKENFQANAESYIKKIEEVDENIKTLFSNVEKKPFIVYHPAFGYFADEYGLEMISIEQEGKDASPQQLQEIIDLAKEEEIQVIFYQAEIDSSQTSSMAEEIGGKTEQLVPLASNYIENLLEMAEKIKESWGE</sequence>
<dbReference type="AlphaFoldDB" id="A0A9E8RY05"/>
<dbReference type="PANTHER" id="PTHR42953:SF3">
    <property type="entry name" value="HIGH-AFFINITY ZINC UPTAKE SYSTEM PROTEIN ZNUA"/>
    <property type="match status" value="1"/>
</dbReference>
<dbReference type="KEGG" id="faf:OE104_01855"/>